<dbReference type="EMBL" id="CP071090">
    <property type="protein sequence ID" value="QSQ19141.1"/>
    <property type="molecule type" value="Genomic_DNA"/>
</dbReference>
<name>A0ABX7NP09_9BACT</name>
<reference evidence="3 4" key="1">
    <citation type="submission" date="2021-02" db="EMBL/GenBank/DDBJ databases">
        <title>De Novo genome assembly of isolated myxobacteria.</title>
        <authorList>
            <person name="Stevens D.C."/>
        </authorList>
    </citation>
    <scope>NUCLEOTIDE SEQUENCE [LARGE SCALE GENOMIC DNA]</scope>
    <source>
        <strain evidence="4">SCPEA02</strain>
    </source>
</reference>
<protein>
    <submittedName>
        <fullName evidence="3">Uncharacterized protein</fullName>
    </submittedName>
</protein>
<accession>A0ABX7NP09</accession>
<evidence type="ECO:0000313" key="3">
    <source>
        <dbReference type="EMBL" id="QSQ19141.1"/>
    </source>
</evidence>
<proteinExistence type="predicted"/>
<keyword evidence="2" id="KW-0812">Transmembrane</keyword>
<evidence type="ECO:0000256" key="1">
    <source>
        <dbReference type="SAM" id="MobiDB-lite"/>
    </source>
</evidence>
<keyword evidence="2" id="KW-1133">Transmembrane helix</keyword>
<keyword evidence="4" id="KW-1185">Reference proteome</keyword>
<dbReference type="Proteomes" id="UP000662747">
    <property type="component" value="Chromosome"/>
</dbReference>
<keyword evidence="2" id="KW-0472">Membrane</keyword>
<evidence type="ECO:0000256" key="2">
    <source>
        <dbReference type="SAM" id="Phobius"/>
    </source>
</evidence>
<evidence type="ECO:0000313" key="4">
    <source>
        <dbReference type="Proteomes" id="UP000662747"/>
    </source>
</evidence>
<feature type="region of interest" description="Disordered" evidence="1">
    <location>
        <begin position="110"/>
        <end position="132"/>
    </location>
</feature>
<organism evidence="3 4">
    <name type="scientific">Pyxidicoccus parkwayensis</name>
    <dbReference type="NCBI Taxonomy" id="2813578"/>
    <lineage>
        <taxon>Bacteria</taxon>
        <taxon>Pseudomonadati</taxon>
        <taxon>Myxococcota</taxon>
        <taxon>Myxococcia</taxon>
        <taxon>Myxococcales</taxon>
        <taxon>Cystobacterineae</taxon>
        <taxon>Myxococcaceae</taxon>
        <taxon>Pyxidicoccus</taxon>
    </lineage>
</organism>
<sequence>MRTAASSIALAIFGWSIVGGFYLALAVFGLSLAGWAVLVVLGFVIKSENLQTAMTFLGLVNFIVPLPGYVFKLLGPVADRCFQWRLWILAQDDPRPPVLLLRSFHAGVSRTPDSHQTYDGPSSGIRHGGPMRGQSMASPGVHHIVSLAPFLRPYGLPVVVDPGNEKAPYSGEDFHDRSTKWRQRFATESEPDLRLRSPHILTVVSRSDDWLETIRVLASSSRCIFVIPGTSEGVKAELALIVERDELRSKTLVVMPPETWSNTLASSWEDTRQHLSTLGWKLPPYDRNGSVYLPDRLLSEMESEQLDPWGVDEAVRRLLSRSPAPVTGVPLAVLAREWKWDRSRKVVLDGNSRSPAGP</sequence>
<feature type="transmembrane region" description="Helical" evidence="2">
    <location>
        <begin position="12"/>
        <end position="45"/>
    </location>
</feature>
<feature type="transmembrane region" description="Helical" evidence="2">
    <location>
        <begin position="52"/>
        <end position="71"/>
    </location>
</feature>
<dbReference type="RefSeq" id="WP_206720729.1">
    <property type="nucleotide sequence ID" value="NZ_CP071090.1"/>
</dbReference>
<gene>
    <name evidence="3" type="ORF">JY651_27755</name>
</gene>